<feature type="domain" description="Laminin G" evidence="2">
    <location>
        <begin position="36"/>
        <end position="97"/>
    </location>
</feature>
<reference evidence="3" key="1">
    <citation type="submission" date="2020-03" db="EMBL/GenBank/DDBJ databases">
        <authorList>
            <person name="Weist P."/>
        </authorList>
    </citation>
    <scope>NUCLEOTIDE SEQUENCE</scope>
</reference>
<dbReference type="EMBL" id="CADEAL010003994">
    <property type="protein sequence ID" value="CAB1448960.1"/>
    <property type="molecule type" value="Genomic_DNA"/>
</dbReference>
<organism evidence="3 4">
    <name type="scientific">Pleuronectes platessa</name>
    <name type="common">European plaice</name>
    <dbReference type="NCBI Taxonomy" id="8262"/>
    <lineage>
        <taxon>Eukaryota</taxon>
        <taxon>Metazoa</taxon>
        <taxon>Chordata</taxon>
        <taxon>Craniata</taxon>
        <taxon>Vertebrata</taxon>
        <taxon>Euteleostomi</taxon>
        <taxon>Actinopterygii</taxon>
        <taxon>Neopterygii</taxon>
        <taxon>Teleostei</taxon>
        <taxon>Neoteleostei</taxon>
        <taxon>Acanthomorphata</taxon>
        <taxon>Carangaria</taxon>
        <taxon>Pleuronectiformes</taxon>
        <taxon>Pleuronectoidei</taxon>
        <taxon>Pleuronectidae</taxon>
        <taxon>Pleuronectes</taxon>
    </lineage>
</organism>
<dbReference type="Pfam" id="PF02210">
    <property type="entry name" value="Laminin_G_2"/>
    <property type="match status" value="1"/>
</dbReference>
<keyword evidence="4" id="KW-1185">Reference proteome</keyword>
<evidence type="ECO:0000313" key="4">
    <source>
        <dbReference type="Proteomes" id="UP001153269"/>
    </source>
</evidence>
<comment type="caution">
    <text evidence="3">The sequence shown here is derived from an EMBL/GenBank/DDBJ whole genome shotgun (WGS) entry which is preliminary data.</text>
</comment>
<accession>A0A9N7VIL8</accession>
<gene>
    <name evidence="3" type="ORF">PLEPLA_LOCUS36610</name>
</gene>
<evidence type="ECO:0000313" key="3">
    <source>
        <dbReference type="EMBL" id="CAB1448960.1"/>
    </source>
</evidence>
<evidence type="ECO:0000256" key="1">
    <source>
        <dbReference type="SAM" id="MobiDB-lite"/>
    </source>
</evidence>
<protein>
    <recommendedName>
        <fullName evidence="2">Laminin G domain-containing protein</fullName>
    </recommendedName>
</protein>
<dbReference type="Proteomes" id="UP001153269">
    <property type="component" value="Unassembled WGS sequence"/>
</dbReference>
<evidence type="ECO:0000259" key="2">
    <source>
        <dbReference type="Pfam" id="PF02210"/>
    </source>
</evidence>
<feature type="region of interest" description="Disordered" evidence="1">
    <location>
        <begin position="1"/>
        <end position="28"/>
    </location>
</feature>
<dbReference type="SUPFAM" id="SSF49899">
    <property type="entry name" value="Concanavalin A-like lectins/glucanases"/>
    <property type="match status" value="1"/>
</dbReference>
<name>A0A9N7VIL8_PLEPL</name>
<dbReference type="AlphaFoldDB" id="A0A9N7VIL8"/>
<dbReference type="InterPro" id="IPR013320">
    <property type="entry name" value="ConA-like_dom_sf"/>
</dbReference>
<proteinExistence type="predicted"/>
<sequence length="104" mass="11505">MESGHGGLETGRCTRLKRGGRENEGARDVGRKWRTFEVHYEGSGFNDGQWHAIRLVAKENFAMLMIDGDEASAVRSTSPLSINTGGTYHLGGKELKGKWQQVVK</sequence>
<dbReference type="InterPro" id="IPR001791">
    <property type="entry name" value="Laminin_G"/>
</dbReference>
<dbReference type="Gene3D" id="2.60.120.200">
    <property type="match status" value="1"/>
</dbReference>
<feature type="compositionally biased region" description="Basic and acidic residues" evidence="1">
    <location>
        <begin position="19"/>
        <end position="28"/>
    </location>
</feature>